<feature type="region of interest" description="Disordered" evidence="1">
    <location>
        <begin position="33"/>
        <end position="71"/>
    </location>
</feature>
<evidence type="ECO:0000256" key="1">
    <source>
        <dbReference type="SAM" id="MobiDB-lite"/>
    </source>
</evidence>
<dbReference type="EMBL" id="MU865124">
    <property type="protein sequence ID" value="KAK4457294.1"/>
    <property type="molecule type" value="Genomic_DNA"/>
</dbReference>
<dbReference type="AlphaFoldDB" id="A0AAV9H8F4"/>
<evidence type="ECO:0000313" key="3">
    <source>
        <dbReference type="Proteomes" id="UP001321749"/>
    </source>
</evidence>
<proteinExistence type="predicted"/>
<organism evidence="2 3">
    <name type="scientific">Cladorrhinum samala</name>
    <dbReference type="NCBI Taxonomy" id="585594"/>
    <lineage>
        <taxon>Eukaryota</taxon>
        <taxon>Fungi</taxon>
        <taxon>Dikarya</taxon>
        <taxon>Ascomycota</taxon>
        <taxon>Pezizomycotina</taxon>
        <taxon>Sordariomycetes</taxon>
        <taxon>Sordariomycetidae</taxon>
        <taxon>Sordariales</taxon>
        <taxon>Podosporaceae</taxon>
        <taxon>Cladorrhinum</taxon>
    </lineage>
</organism>
<keyword evidence="3" id="KW-1185">Reference proteome</keyword>
<name>A0AAV9H8F4_9PEZI</name>
<reference evidence="2" key="1">
    <citation type="journal article" date="2023" name="Mol. Phylogenet. Evol.">
        <title>Genome-scale phylogeny and comparative genomics of the fungal order Sordariales.</title>
        <authorList>
            <person name="Hensen N."/>
            <person name="Bonometti L."/>
            <person name="Westerberg I."/>
            <person name="Brannstrom I.O."/>
            <person name="Guillou S."/>
            <person name="Cros-Aarteil S."/>
            <person name="Calhoun S."/>
            <person name="Haridas S."/>
            <person name="Kuo A."/>
            <person name="Mondo S."/>
            <person name="Pangilinan J."/>
            <person name="Riley R."/>
            <person name="LaButti K."/>
            <person name="Andreopoulos B."/>
            <person name="Lipzen A."/>
            <person name="Chen C."/>
            <person name="Yan M."/>
            <person name="Daum C."/>
            <person name="Ng V."/>
            <person name="Clum A."/>
            <person name="Steindorff A."/>
            <person name="Ohm R.A."/>
            <person name="Martin F."/>
            <person name="Silar P."/>
            <person name="Natvig D.O."/>
            <person name="Lalanne C."/>
            <person name="Gautier V."/>
            <person name="Ament-Velasquez S.L."/>
            <person name="Kruys A."/>
            <person name="Hutchinson M.I."/>
            <person name="Powell A.J."/>
            <person name="Barry K."/>
            <person name="Miller A.N."/>
            <person name="Grigoriev I.V."/>
            <person name="Debuchy R."/>
            <person name="Gladieux P."/>
            <person name="Hiltunen Thoren M."/>
            <person name="Johannesson H."/>
        </authorList>
    </citation>
    <scope>NUCLEOTIDE SEQUENCE</scope>
    <source>
        <strain evidence="2">PSN324</strain>
    </source>
</reference>
<feature type="compositionally biased region" description="Basic and acidic residues" evidence="1">
    <location>
        <begin position="48"/>
        <end position="58"/>
    </location>
</feature>
<comment type="caution">
    <text evidence="2">The sequence shown here is derived from an EMBL/GenBank/DDBJ whole genome shotgun (WGS) entry which is preliminary data.</text>
</comment>
<evidence type="ECO:0000313" key="2">
    <source>
        <dbReference type="EMBL" id="KAK4457294.1"/>
    </source>
</evidence>
<gene>
    <name evidence="2" type="ORF">QBC42DRAFT_40902</name>
</gene>
<reference evidence="2" key="2">
    <citation type="submission" date="2023-06" db="EMBL/GenBank/DDBJ databases">
        <authorList>
            <consortium name="Lawrence Berkeley National Laboratory"/>
            <person name="Mondo S.J."/>
            <person name="Hensen N."/>
            <person name="Bonometti L."/>
            <person name="Westerberg I."/>
            <person name="Brannstrom I.O."/>
            <person name="Guillou S."/>
            <person name="Cros-Aarteil S."/>
            <person name="Calhoun S."/>
            <person name="Haridas S."/>
            <person name="Kuo A."/>
            <person name="Pangilinan J."/>
            <person name="Riley R."/>
            <person name="Labutti K."/>
            <person name="Andreopoulos B."/>
            <person name="Lipzen A."/>
            <person name="Chen C."/>
            <person name="Yanf M."/>
            <person name="Daum C."/>
            <person name="Ng V."/>
            <person name="Clum A."/>
            <person name="Steindorff A."/>
            <person name="Ohm R."/>
            <person name="Martin F."/>
            <person name="Silar P."/>
            <person name="Natvig D."/>
            <person name="Lalanne C."/>
            <person name="Gautier V."/>
            <person name="Ament-Velasquez S.L."/>
            <person name="Kruys A."/>
            <person name="Hutchinson M.I."/>
            <person name="Powell A.J."/>
            <person name="Barry K."/>
            <person name="Miller A.N."/>
            <person name="Grigoriev I.V."/>
            <person name="Debuchy R."/>
            <person name="Gladieux P."/>
            <person name="Thoren M.H."/>
            <person name="Johannesson H."/>
        </authorList>
    </citation>
    <scope>NUCLEOTIDE SEQUENCE</scope>
    <source>
        <strain evidence="2">PSN324</strain>
    </source>
</reference>
<dbReference type="Proteomes" id="UP001321749">
    <property type="component" value="Unassembled WGS sequence"/>
</dbReference>
<sequence length="225" mass="24093">MSSRFTAPVSKLTRCISTSSSVSAPSHILINGSKAAAARSSRVQPTPKVEEDSSESTRNHSTLSSPHRPILPSHVQPQASFRFMQTFHHSAPRAAPATAPTVDRLVLPTSFASEEGLYDPYANIRVPLLPDTSFPSASVLQPESTDAPLLKPEIVVVATNPELVLPAALTEVEGMGVDGVELKFAHEQEQSQDSWEVSGGMIRDLWKGLVDDVMGPASGTKKPAF</sequence>
<accession>A0AAV9H8F4</accession>
<protein>
    <submittedName>
        <fullName evidence="2">Uncharacterized protein</fullName>
    </submittedName>
</protein>